<dbReference type="GO" id="GO:0008299">
    <property type="term" value="P:isoprenoid biosynthetic process"/>
    <property type="evidence" value="ECO:0007669"/>
    <property type="project" value="InterPro"/>
</dbReference>
<dbReference type="SUPFAM" id="SSF48576">
    <property type="entry name" value="Terpenoid synthases"/>
    <property type="match status" value="1"/>
</dbReference>
<dbReference type="CDD" id="cd00685">
    <property type="entry name" value="Trans_IPPS_HT"/>
    <property type="match status" value="1"/>
</dbReference>
<dbReference type="RefSeq" id="WP_126917469.1">
    <property type="nucleotide sequence ID" value="NZ_CP034587.1"/>
</dbReference>
<dbReference type="GO" id="GO:0004659">
    <property type="term" value="F:prenyltransferase activity"/>
    <property type="evidence" value="ECO:0007669"/>
    <property type="project" value="InterPro"/>
</dbReference>
<evidence type="ECO:0000256" key="3">
    <source>
        <dbReference type="ARBA" id="ARBA00022679"/>
    </source>
</evidence>
<dbReference type="PANTHER" id="PTHR12001:SF85">
    <property type="entry name" value="SHORT CHAIN ISOPRENYL DIPHOSPHATE SYNTHASE"/>
    <property type="match status" value="1"/>
</dbReference>
<dbReference type="EMBL" id="CP034587">
    <property type="protein sequence ID" value="AZQ74967.1"/>
    <property type="molecule type" value="Genomic_DNA"/>
</dbReference>
<reference evidence="7 8" key="1">
    <citation type="submission" date="2018-12" db="EMBL/GenBank/DDBJ databases">
        <title>The whole draft genome of Streptomyce luteoverticillatus CGMCC 15060.</title>
        <authorList>
            <person name="Feng Z."/>
            <person name="Chen G."/>
            <person name="Zhang J."/>
            <person name="Zhu H."/>
            <person name="Yu X."/>
            <person name="Zhang W."/>
            <person name="Zhang X."/>
        </authorList>
    </citation>
    <scope>NUCLEOTIDE SEQUENCE [LARGE SCALE GENOMIC DNA]</scope>
    <source>
        <strain evidence="7 8">CGMCC 15060</strain>
    </source>
</reference>
<dbReference type="Gene3D" id="1.10.600.10">
    <property type="entry name" value="Farnesyl Diphosphate Synthase"/>
    <property type="match status" value="1"/>
</dbReference>
<accession>A0A3S9PRH9</accession>
<dbReference type="InterPro" id="IPR000092">
    <property type="entry name" value="Polyprenyl_synt"/>
</dbReference>
<dbReference type="PROSITE" id="PS00723">
    <property type="entry name" value="POLYPRENYL_SYNTHASE_1"/>
    <property type="match status" value="1"/>
</dbReference>
<dbReference type="GO" id="GO:0046872">
    <property type="term" value="F:metal ion binding"/>
    <property type="evidence" value="ECO:0007669"/>
    <property type="project" value="UniProtKB-KW"/>
</dbReference>
<organism evidence="7 8">
    <name type="scientific">Streptomyces luteoverticillatus</name>
    <name type="common">Streptoverticillium luteoverticillatus</name>
    <dbReference type="NCBI Taxonomy" id="66425"/>
    <lineage>
        <taxon>Bacteria</taxon>
        <taxon>Bacillati</taxon>
        <taxon>Actinomycetota</taxon>
        <taxon>Actinomycetes</taxon>
        <taxon>Kitasatosporales</taxon>
        <taxon>Streptomycetaceae</taxon>
        <taxon>Streptomyces</taxon>
    </lineage>
</organism>
<comment type="similarity">
    <text evidence="2 6">Belongs to the FPP/GGPP synthase family.</text>
</comment>
<dbReference type="SFLD" id="SFLDS00005">
    <property type="entry name" value="Isoprenoid_Synthase_Type_I"/>
    <property type="match status" value="1"/>
</dbReference>
<evidence type="ECO:0000256" key="5">
    <source>
        <dbReference type="ARBA" id="ARBA00022842"/>
    </source>
</evidence>
<protein>
    <submittedName>
        <fullName evidence="7">Polyprenyl synthetase family protein</fullName>
    </submittedName>
</protein>
<keyword evidence="4" id="KW-0479">Metal-binding</keyword>
<sequence>MSAPTPPLTPAVDLAGTREAVDTCLTGFLDRKMRAAASEGMPTEAISVLRRFLTSGGKRLRPLLCVCGWCAAGGHGDTTTIVRAAASLEMFHAFALIHDDVMDRAATRRGAPTVHRRLAQHHREGRSMTAARHLGVSTAVLVGDLALAWSDELLPTVDLTSRQLGAVLPLIDVMRSEVMYGQYLDVTAAGHPTGDVEYALRIARYKTAKYTVERPLHIGAAMAGAPLAVREALSAFALPVGEAFQLRDDLLGVFGKPQITGKPSLDDLREGKHTVLVALALERATPSQRHILDALLGNPDLDDAGADRIRRVLTATGARAEAEHMIIIRRTQALRVLEAARLPPAATAALRKLTGAATARTS</sequence>
<gene>
    <name evidence="7" type="ORF">EKH77_30735</name>
</gene>
<dbReference type="PANTHER" id="PTHR12001">
    <property type="entry name" value="GERANYLGERANYL PYROPHOSPHATE SYNTHASE"/>
    <property type="match status" value="1"/>
</dbReference>
<dbReference type="Pfam" id="PF00348">
    <property type="entry name" value="polyprenyl_synt"/>
    <property type="match status" value="1"/>
</dbReference>
<evidence type="ECO:0000256" key="6">
    <source>
        <dbReference type="RuleBase" id="RU004466"/>
    </source>
</evidence>
<dbReference type="PROSITE" id="PS00444">
    <property type="entry name" value="POLYPRENYL_SYNTHASE_2"/>
    <property type="match status" value="1"/>
</dbReference>
<name>A0A3S9PRH9_STRLT</name>
<dbReference type="OrthoDB" id="4497239at2"/>
<dbReference type="AlphaFoldDB" id="A0A3S9PRH9"/>
<proteinExistence type="inferred from homology"/>
<dbReference type="SFLD" id="SFLDG01017">
    <property type="entry name" value="Polyprenyl_Transferase_Like"/>
    <property type="match status" value="1"/>
</dbReference>
<evidence type="ECO:0000313" key="8">
    <source>
        <dbReference type="Proteomes" id="UP000267900"/>
    </source>
</evidence>
<dbReference type="InterPro" id="IPR008949">
    <property type="entry name" value="Isoprenoid_synthase_dom_sf"/>
</dbReference>
<dbReference type="Proteomes" id="UP000267900">
    <property type="component" value="Chromosome"/>
</dbReference>
<keyword evidence="5" id="KW-0460">Magnesium</keyword>
<evidence type="ECO:0000256" key="4">
    <source>
        <dbReference type="ARBA" id="ARBA00022723"/>
    </source>
</evidence>
<dbReference type="InterPro" id="IPR033749">
    <property type="entry name" value="Polyprenyl_synt_CS"/>
</dbReference>
<evidence type="ECO:0000313" key="7">
    <source>
        <dbReference type="EMBL" id="AZQ74967.1"/>
    </source>
</evidence>
<keyword evidence="3 6" id="KW-0808">Transferase</keyword>
<comment type="cofactor">
    <cofactor evidence="1">
        <name>Mg(2+)</name>
        <dbReference type="ChEBI" id="CHEBI:18420"/>
    </cofactor>
</comment>
<keyword evidence="8" id="KW-1185">Reference proteome</keyword>
<evidence type="ECO:0000256" key="2">
    <source>
        <dbReference type="ARBA" id="ARBA00006706"/>
    </source>
</evidence>
<evidence type="ECO:0000256" key="1">
    <source>
        <dbReference type="ARBA" id="ARBA00001946"/>
    </source>
</evidence>